<keyword evidence="2" id="KW-1133">Transmembrane helix</keyword>
<reference evidence="3 4" key="1">
    <citation type="submission" date="2020-07" db="EMBL/GenBank/DDBJ databases">
        <title>Huge and variable diversity of episymbiotic CPR bacteria and DPANN archaea in groundwater ecosystems.</title>
        <authorList>
            <person name="He C.Y."/>
            <person name="Keren R."/>
            <person name="Whittaker M."/>
            <person name="Farag I.F."/>
            <person name="Doudna J."/>
            <person name="Cate J.H.D."/>
            <person name="Banfield J.F."/>
        </authorList>
    </citation>
    <scope>NUCLEOTIDE SEQUENCE [LARGE SCALE GENOMIC DNA]</scope>
    <source>
        <strain evidence="3">NC_groundwater_541_Ag_S-0.1um_46_50</strain>
    </source>
</reference>
<dbReference type="Proteomes" id="UP000595618">
    <property type="component" value="Chromosome"/>
</dbReference>
<feature type="compositionally biased region" description="Polar residues" evidence="1">
    <location>
        <begin position="45"/>
        <end position="55"/>
    </location>
</feature>
<accession>A0A7T5RJE3</accession>
<protein>
    <submittedName>
        <fullName evidence="3">Uncharacterized protein</fullName>
    </submittedName>
</protein>
<feature type="region of interest" description="Disordered" evidence="1">
    <location>
        <begin position="34"/>
        <end position="56"/>
    </location>
</feature>
<feature type="transmembrane region" description="Helical" evidence="2">
    <location>
        <begin position="6"/>
        <end position="26"/>
    </location>
</feature>
<dbReference type="AlphaFoldDB" id="A0A7T5RJE3"/>
<evidence type="ECO:0000256" key="1">
    <source>
        <dbReference type="SAM" id="MobiDB-lite"/>
    </source>
</evidence>
<proteinExistence type="predicted"/>
<keyword evidence="2" id="KW-0472">Membrane</keyword>
<name>A0A7T5RJE3_9BACT</name>
<keyword evidence="2" id="KW-0812">Transmembrane</keyword>
<evidence type="ECO:0000313" key="4">
    <source>
        <dbReference type="Proteomes" id="UP000595618"/>
    </source>
</evidence>
<gene>
    <name evidence="3" type="ORF">HYW89_04690</name>
</gene>
<evidence type="ECO:0000313" key="3">
    <source>
        <dbReference type="EMBL" id="QQG45263.1"/>
    </source>
</evidence>
<dbReference type="EMBL" id="CP066690">
    <property type="protein sequence ID" value="QQG45263.1"/>
    <property type="molecule type" value="Genomic_DNA"/>
</dbReference>
<sequence length="161" mass="17608">MSKTPLFIAIFVILILGGVIVWIFIFPPEGWKPAPPPQNKEVSETPASLPSGRTTRISEEDTAKLPLITYSSDGFSPRTIRVKEGDSGVNCLVAVLNKDSAPLALGLGKYDPKITPSYASIPTGESMLLDPRFRVAEIIFHNHAKPHHEFSVILEGECQLD</sequence>
<organism evidence="3 4">
    <name type="scientific">Candidatus Sungiibacteriota bacterium</name>
    <dbReference type="NCBI Taxonomy" id="2750080"/>
    <lineage>
        <taxon>Bacteria</taxon>
        <taxon>Candidatus Sungiibacteriota</taxon>
    </lineage>
</organism>
<evidence type="ECO:0000256" key="2">
    <source>
        <dbReference type="SAM" id="Phobius"/>
    </source>
</evidence>